<keyword evidence="2 5" id="KW-0812">Transmembrane</keyword>
<dbReference type="Proteomes" id="UP001500929">
    <property type="component" value="Unassembled WGS sequence"/>
</dbReference>
<keyword evidence="3 5" id="KW-1133">Transmembrane helix</keyword>
<feature type="transmembrane region" description="Helical" evidence="5">
    <location>
        <begin position="108"/>
        <end position="127"/>
    </location>
</feature>
<feature type="transmembrane region" description="Helical" evidence="5">
    <location>
        <begin position="156"/>
        <end position="181"/>
    </location>
</feature>
<feature type="transmembrane region" description="Helical" evidence="5">
    <location>
        <begin position="82"/>
        <end position="102"/>
    </location>
</feature>
<evidence type="ECO:0000256" key="2">
    <source>
        <dbReference type="ARBA" id="ARBA00022692"/>
    </source>
</evidence>
<comment type="caution">
    <text evidence="7">The sequence shown here is derived from an EMBL/GenBank/DDBJ whole genome shotgun (WGS) entry which is preliminary data.</text>
</comment>
<feature type="transmembrane region" description="Helical" evidence="5">
    <location>
        <begin position="207"/>
        <end position="224"/>
    </location>
</feature>
<keyword evidence="8" id="KW-1185">Reference proteome</keyword>
<feature type="transmembrane region" description="Helical" evidence="5">
    <location>
        <begin position="329"/>
        <end position="348"/>
    </location>
</feature>
<dbReference type="InterPro" id="IPR049453">
    <property type="entry name" value="Memb_transporter_dom"/>
</dbReference>
<sequence>MPASASSSPSPSLAPGPLLRRLVTLGPHAGAHRAAARAGIAIGVPLVALELTGHIDLALYAVFGAFTALYGRDHTHGTRLRMQATAALALIACVVLGTAIAVSPLRDWLIVPVAAVVAGALTLAADALDWHPPGALFFVFALAACASVPAEPVGVLVALALAGASAAFAMLVSGAGIAHPAARRREPTRLRVSLRAALARPGERTKIAGLAVAVLVAGAVPTVSGLGHPYWAMVSAVAALSAADIAGHLVRAGHRVLGTLAGVALAAALLALSTVPLVLVLFAVLLQVGAELFVMRNYGLAMVFVTPLALIMSYLAHPGSEWALLGDRTLETLLGTAVGLAVSAVVALTRRGRSPRAPVVP</sequence>
<evidence type="ECO:0000256" key="4">
    <source>
        <dbReference type="ARBA" id="ARBA00023136"/>
    </source>
</evidence>
<dbReference type="RefSeq" id="WP_259479335.1">
    <property type="nucleotide sequence ID" value="NZ_BAAAQY010000005.1"/>
</dbReference>
<gene>
    <name evidence="7" type="ORF">GCM10009851_18530</name>
</gene>
<dbReference type="EMBL" id="BAAAQY010000005">
    <property type="protein sequence ID" value="GAA2233830.1"/>
    <property type="molecule type" value="Genomic_DNA"/>
</dbReference>
<feature type="domain" description="Integral membrane bound transporter" evidence="6">
    <location>
        <begin position="217"/>
        <end position="342"/>
    </location>
</feature>
<evidence type="ECO:0000313" key="7">
    <source>
        <dbReference type="EMBL" id="GAA2233830.1"/>
    </source>
</evidence>
<protein>
    <submittedName>
        <fullName evidence="7">FUSC family protein</fullName>
    </submittedName>
</protein>
<name>A0ABP5QEX9_9MICO</name>
<feature type="transmembrane region" description="Helical" evidence="5">
    <location>
        <begin position="262"/>
        <end position="286"/>
    </location>
</feature>
<proteinExistence type="predicted"/>
<evidence type="ECO:0000256" key="5">
    <source>
        <dbReference type="SAM" id="Phobius"/>
    </source>
</evidence>
<comment type="subcellular location">
    <subcellularLocation>
        <location evidence="1">Membrane</location>
        <topology evidence="1">Multi-pass membrane protein</topology>
    </subcellularLocation>
</comment>
<keyword evidence="4 5" id="KW-0472">Membrane</keyword>
<feature type="transmembrane region" description="Helical" evidence="5">
    <location>
        <begin position="51"/>
        <end position="70"/>
    </location>
</feature>
<organism evidence="7 8">
    <name type="scientific">Herbiconiux moechotypicola</name>
    <dbReference type="NCBI Taxonomy" id="637393"/>
    <lineage>
        <taxon>Bacteria</taxon>
        <taxon>Bacillati</taxon>
        <taxon>Actinomycetota</taxon>
        <taxon>Actinomycetes</taxon>
        <taxon>Micrococcales</taxon>
        <taxon>Microbacteriaceae</taxon>
        <taxon>Herbiconiux</taxon>
    </lineage>
</organism>
<reference evidence="8" key="1">
    <citation type="journal article" date="2019" name="Int. J. Syst. Evol. Microbiol.">
        <title>The Global Catalogue of Microorganisms (GCM) 10K type strain sequencing project: providing services to taxonomists for standard genome sequencing and annotation.</title>
        <authorList>
            <consortium name="The Broad Institute Genomics Platform"/>
            <consortium name="The Broad Institute Genome Sequencing Center for Infectious Disease"/>
            <person name="Wu L."/>
            <person name="Ma J."/>
        </authorList>
    </citation>
    <scope>NUCLEOTIDE SEQUENCE [LARGE SCALE GENOMIC DNA]</scope>
    <source>
        <strain evidence="8">JCM 16117</strain>
    </source>
</reference>
<evidence type="ECO:0000256" key="3">
    <source>
        <dbReference type="ARBA" id="ARBA00022989"/>
    </source>
</evidence>
<feature type="transmembrane region" description="Helical" evidence="5">
    <location>
        <begin position="298"/>
        <end position="317"/>
    </location>
</feature>
<accession>A0ABP5QEX9</accession>
<feature type="transmembrane region" description="Helical" evidence="5">
    <location>
        <begin position="134"/>
        <end position="150"/>
    </location>
</feature>
<evidence type="ECO:0000313" key="8">
    <source>
        <dbReference type="Proteomes" id="UP001500929"/>
    </source>
</evidence>
<evidence type="ECO:0000259" key="6">
    <source>
        <dbReference type="Pfam" id="PF13515"/>
    </source>
</evidence>
<dbReference type="Pfam" id="PF13515">
    <property type="entry name" value="FUSC_2"/>
    <property type="match status" value="1"/>
</dbReference>
<evidence type="ECO:0000256" key="1">
    <source>
        <dbReference type="ARBA" id="ARBA00004141"/>
    </source>
</evidence>